<reference evidence="7" key="1">
    <citation type="submission" date="2022-10" db="EMBL/GenBank/DDBJ databases">
        <title>Culturing micro-colonial fungi from biological soil crusts in the Mojave desert and describing Neophaeococcomyces mojavensis, and introducing the new genera and species Taxawa tesnikishii.</title>
        <authorList>
            <person name="Kurbessoian T."/>
            <person name="Stajich J.E."/>
        </authorList>
    </citation>
    <scope>NUCLEOTIDE SEQUENCE</scope>
    <source>
        <strain evidence="7">TK_41</strain>
    </source>
</reference>
<evidence type="ECO:0000256" key="2">
    <source>
        <dbReference type="ARBA" id="ARBA00022833"/>
    </source>
</evidence>
<keyword evidence="3" id="KW-0805">Transcription regulation</keyword>
<dbReference type="PANTHER" id="PTHR36206:SF12">
    <property type="entry name" value="ASPERCRYPTIN BIOSYNTHESIS CLUSTER-SPECIFIC TRANSCRIPTION REGULATOR ATNN-RELATED"/>
    <property type="match status" value="1"/>
</dbReference>
<dbReference type="AlphaFoldDB" id="A0AA38XL00"/>
<keyword evidence="1" id="KW-0479">Metal-binding</keyword>
<evidence type="ECO:0000313" key="8">
    <source>
        <dbReference type="Proteomes" id="UP001172673"/>
    </source>
</evidence>
<keyword evidence="6" id="KW-0539">Nucleus</keyword>
<accession>A0AA38XL00</accession>
<dbReference type="EMBL" id="JAPDRK010000002">
    <property type="protein sequence ID" value="KAJ9615005.1"/>
    <property type="molecule type" value="Genomic_DNA"/>
</dbReference>
<proteinExistence type="predicted"/>
<keyword evidence="2" id="KW-0862">Zinc</keyword>
<evidence type="ECO:0000256" key="3">
    <source>
        <dbReference type="ARBA" id="ARBA00023015"/>
    </source>
</evidence>
<protein>
    <recommendedName>
        <fullName evidence="9">C6 zinc finger domain protein</fullName>
    </recommendedName>
</protein>
<dbReference type="PANTHER" id="PTHR36206">
    <property type="entry name" value="ASPERCRYPTIN BIOSYNTHESIS CLUSTER-SPECIFIC TRANSCRIPTION REGULATOR ATNN-RELATED"/>
    <property type="match status" value="1"/>
</dbReference>
<gene>
    <name evidence="7" type="ORF">H2200_001079</name>
</gene>
<comment type="caution">
    <text evidence="7">The sequence shown here is derived from an EMBL/GenBank/DDBJ whole genome shotgun (WGS) entry which is preliminary data.</text>
</comment>
<sequence>MDSIGDANEARGIHFFQLHASLDVSAYFEGEFWQCSLQASQSESIIRHALLAISSLYEAQEFTEPASEHSRSLTRFALQQYTKAVSLLSSNIGGTTTSPQVVLISCLIFIWLEFLHDNLDVALGHLRSGIRILADQPQMSQCRDPDGFLFHSFTRLHTQAALHGSPSSDFDPNETFVAAGEHLGEVLKFSKIREARSSLDSKLNKAWKIAYDELKQRLSRSATRGDSQCLYELELQYLVTANTLTTLFSTTPMIYDAYDAEFAQVVSLCKEIIRQRRPQRRLLALPFDTGVLAPLYYVLLKCRTLTIRSAAMELVRECPEREGMWDRATIIEFAEWKIAKEEHGRALLGVARKDPLPEEARIYCEKPRAAVVDGRSVTVVSYKRGAYGGIADVEPDEEEVTALSMRLAAVLGT</sequence>
<keyword evidence="8" id="KW-1185">Reference proteome</keyword>
<dbReference type="InterPro" id="IPR052360">
    <property type="entry name" value="Transcr_Regulatory_Proteins"/>
</dbReference>
<dbReference type="Proteomes" id="UP001172673">
    <property type="component" value="Unassembled WGS sequence"/>
</dbReference>
<dbReference type="GO" id="GO:0003677">
    <property type="term" value="F:DNA binding"/>
    <property type="evidence" value="ECO:0007669"/>
    <property type="project" value="UniProtKB-KW"/>
</dbReference>
<evidence type="ECO:0000313" key="7">
    <source>
        <dbReference type="EMBL" id="KAJ9615005.1"/>
    </source>
</evidence>
<evidence type="ECO:0000256" key="4">
    <source>
        <dbReference type="ARBA" id="ARBA00023125"/>
    </source>
</evidence>
<keyword evidence="5" id="KW-0804">Transcription</keyword>
<dbReference type="Pfam" id="PF11951">
    <property type="entry name" value="Fungal_trans_2"/>
    <property type="match status" value="1"/>
</dbReference>
<evidence type="ECO:0000256" key="1">
    <source>
        <dbReference type="ARBA" id="ARBA00022723"/>
    </source>
</evidence>
<dbReference type="GO" id="GO:0046872">
    <property type="term" value="F:metal ion binding"/>
    <property type="evidence" value="ECO:0007669"/>
    <property type="project" value="UniProtKB-KW"/>
</dbReference>
<name>A0AA38XL00_9EURO</name>
<evidence type="ECO:0000256" key="5">
    <source>
        <dbReference type="ARBA" id="ARBA00023163"/>
    </source>
</evidence>
<evidence type="ECO:0000256" key="6">
    <source>
        <dbReference type="ARBA" id="ARBA00023242"/>
    </source>
</evidence>
<dbReference type="InterPro" id="IPR021858">
    <property type="entry name" value="Fun_TF"/>
</dbReference>
<evidence type="ECO:0008006" key="9">
    <source>
        <dbReference type="Google" id="ProtNLM"/>
    </source>
</evidence>
<keyword evidence="4" id="KW-0238">DNA-binding</keyword>
<organism evidence="7 8">
    <name type="scientific">Cladophialophora chaetospira</name>
    <dbReference type="NCBI Taxonomy" id="386627"/>
    <lineage>
        <taxon>Eukaryota</taxon>
        <taxon>Fungi</taxon>
        <taxon>Dikarya</taxon>
        <taxon>Ascomycota</taxon>
        <taxon>Pezizomycotina</taxon>
        <taxon>Eurotiomycetes</taxon>
        <taxon>Chaetothyriomycetidae</taxon>
        <taxon>Chaetothyriales</taxon>
        <taxon>Herpotrichiellaceae</taxon>
        <taxon>Cladophialophora</taxon>
    </lineage>
</organism>